<sequence length="140" mass="16033">MEKVKARSADMRLGCNHIEAERNALCELQAARARIIHLLDEQLTRKPSTRSWRQALERLELAVTHQLRLEDDLLREEQLNGYRETDGGVRGLCADIPKLRGLLPQLFHDAREANPDTAFMAYLRLAATLRRWAGCMEGRA</sequence>
<accession>A0A540VPX9</accession>
<protein>
    <recommendedName>
        <fullName evidence="3">Hemerythrin-like domain-containing protein</fullName>
    </recommendedName>
</protein>
<organism evidence="1 2">
    <name type="scientific">Spiribacter salinus</name>
    <dbReference type="NCBI Taxonomy" id="1335746"/>
    <lineage>
        <taxon>Bacteria</taxon>
        <taxon>Pseudomonadati</taxon>
        <taxon>Pseudomonadota</taxon>
        <taxon>Gammaproteobacteria</taxon>
        <taxon>Chromatiales</taxon>
        <taxon>Ectothiorhodospiraceae</taxon>
        <taxon>Spiribacter</taxon>
    </lineage>
</organism>
<evidence type="ECO:0000313" key="1">
    <source>
        <dbReference type="EMBL" id="TQE98812.1"/>
    </source>
</evidence>
<proteinExistence type="predicted"/>
<dbReference type="EMBL" id="VIFK01000132">
    <property type="protein sequence ID" value="TQE98812.1"/>
    <property type="molecule type" value="Genomic_DNA"/>
</dbReference>
<reference evidence="1 2" key="1">
    <citation type="submission" date="2019-06" db="EMBL/GenBank/DDBJ databases">
        <title>Metagenome assembled Genome of Spiribacter salinus SL48-SHIP from the microbial mat of Salt Lake 48 (Novosibirsk region, Russia).</title>
        <authorList>
            <person name="Shipova A."/>
            <person name="Rozanov A.S."/>
            <person name="Bryanskaya A.V."/>
            <person name="Peltek S.E."/>
        </authorList>
    </citation>
    <scope>NUCLEOTIDE SEQUENCE [LARGE SCALE GENOMIC DNA]</scope>
    <source>
        <strain evidence="1">SL48-SHIP-2</strain>
    </source>
</reference>
<dbReference type="Proteomes" id="UP000315400">
    <property type="component" value="Unassembled WGS sequence"/>
</dbReference>
<evidence type="ECO:0008006" key="3">
    <source>
        <dbReference type="Google" id="ProtNLM"/>
    </source>
</evidence>
<dbReference type="AlphaFoldDB" id="A0A540VPX9"/>
<evidence type="ECO:0000313" key="2">
    <source>
        <dbReference type="Proteomes" id="UP000315400"/>
    </source>
</evidence>
<gene>
    <name evidence="1" type="ORF">FKY71_11855</name>
</gene>
<name>A0A540VPX9_9GAMM</name>
<comment type="caution">
    <text evidence="1">The sequence shown here is derived from an EMBL/GenBank/DDBJ whole genome shotgun (WGS) entry which is preliminary data.</text>
</comment>